<keyword evidence="2" id="KW-1185">Reference proteome</keyword>
<sequence>MKVKVALKNGKEFTFPVELCDSYSDAKELKDSIRLDQSSNHFLYFNNNDKEFTIIDRDQVLFLNIRDD</sequence>
<comment type="caution">
    <text evidence="1">The sequence shown here is derived from an EMBL/GenBank/DDBJ whole genome shotgun (WGS) entry which is preliminary data.</text>
</comment>
<reference evidence="1 2" key="1">
    <citation type="submission" date="2018-12" db="EMBL/GenBank/DDBJ databases">
        <authorList>
            <person name="Meng J."/>
        </authorList>
    </citation>
    <scope>NUCLEOTIDE SEQUENCE [LARGE SCALE GENOMIC DNA]</scope>
    <source>
        <strain evidence="1 2">HT111-2</strain>
    </source>
</reference>
<accession>A0A437SY05</accession>
<organism evidence="1 2">
    <name type="scientific">Lactobacillus xujianguonis</name>
    <dbReference type="NCBI Taxonomy" id="2495899"/>
    <lineage>
        <taxon>Bacteria</taxon>
        <taxon>Bacillati</taxon>
        <taxon>Bacillota</taxon>
        <taxon>Bacilli</taxon>
        <taxon>Lactobacillales</taxon>
        <taxon>Lactobacillaceae</taxon>
        <taxon>Lactobacillus</taxon>
    </lineage>
</organism>
<evidence type="ECO:0000313" key="1">
    <source>
        <dbReference type="EMBL" id="RVU71801.1"/>
    </source>
</evidence>
<protein>
    <submittedName>
        <fullName evidence="1">Uncharacterized protein</fullName>
    </submittedName>
</protein>
<name>A0A437SY05_9LACO</name>
<gene>
    <name evidence="1" type="ORF">EJK17_00570</name>
</gene>
<dbReference type="AlphaFoldDB" id="A0A437SY05"/>
<dbReference type="EMBL" id="RXIA01000001">
    <property type="protein sequence ID" value="RVU71801.1"/>
    <property type="molecule type" value="Genomic_DNA"/>
</dbReference>
<dbReference type="Proteomes" id="UP000288291">
    <property type="component" value="Unassembled WGS sequence"/>
</dbReference>
<evidence type="ECO:0000313" key="2">
    <source>
        <dbReference type="Proteomes" id="UP000288291"/>
    </source>
</evidence>
<proteinExistence type="predicted"/>
<dbReference type="RefSeq" id="WP_127796113.1">
    <property type="nucleotide sequence ID" value="NZ_ML136871.1"/>
</dbReference>